<keyword evidence="9" id="KW-1185">Reference proteome</keyword>
<dbReference type="SUPFAM" id="SSF53067">
    <property type="entry name" value="Actin-like ATPase domain"/>
    <property type="match status" value="2"/>
</dbReference>
<dbReference type="CDD" id="cd10220">
    <property type="entry name" value="ASKHA_NBD_Arp2"/>
    <property type="match status" value="1"/>
</dbReference>
<dbReference type="Gene3D" id="3.90.640.10">
    <property type="entry name" value="Actin, Chain A, domain 4"/>
    <property type="match status" value="1"/>
</dbReference>
<dbReference type="KEGG" id="mlr:MELLADRAFT_116410"/>
<dbReference type="GeneID" id="18925807"/>
<dbReference type="PANTHER" id="PTHR11937">
    <property type="entry name" value="ACTIN"/>
    <property type="match status" value="1"/>
</dbReference>
<reference evidence="9" key="1">
    <citation type="journal article" date="2011" name="Proc. Natl. Acad. Sci. U.S.A.">
        <title>Obligate biotrophy features unraveled by the genomic analysis of rust fungi.</title>
        <authorList>
            <person name="Duplessis S."/>
            <person name="Cuomo C.A."/>
            <person name="Lin Y.-C."/>
            <person name="Aerts A."/>
            <person name="Tisserant E."/>
            <person name="Veneault-Fourrey C."/>
            <person name="Joly D.L."/>
            <person name="Hacquard S."/>
            <person name="Amselem J."/>
            <person name="Cantarel B.L."/>
            <person name="Chiu R."/>
            <person name="Coutinho P.M."/>
            <person name="Feau N."/>
            <person name="Field M."/>
            <person name="Frey P."/>
            <person name="Gelhaye E."/>
            <person name="Goldberg J."/>
            <person name="Grabherr M.G."/>
            <person name="Kodira C.D."/>
            <person name="Kohler A."/>
            <person name="Kuees U."/>
            <person name="Lindquist E.A."/>
            <person name="Lucas S.M."/>
            <person name="Mago R."/>
            <person name="Mauceli E."/>
            <person name="Morin E."/>
            <person name="Murat C."/>
            <person name="Pangilinan J.L."/>
            <person name="Park R."/>
            <person name="Pearson M."/>
            <person name="Quesneville H."/>
            <person name="Rouhier N."/>
            <person name="Sakthikumar S."/>
            <person name="Salamov A.A."/>
            <person name="Schmutz J."/>
            <person name="Selles B."/>
            <person name="Shapiro H."/>
            <person name="Tanguay P."/>
            <person name="Tuskan G.A."/>
            <person name="Henrissat B."/>
            <person name="Van de Peer Y."/>
            <person name="Rouze P."/>
            <person name="Ellis J.G."/>
            <person name="Dodds P.N."/>
            <person name="Schein J.E."/>
            <person name="Zhong S."/>
            <person name="Hamelin R.C."/>
            <person name="Grigoriev I.V."/>
            <person name="Szabo L.J."/>
            <person name="Martin F."/>
        </authorList>
    </citation>
    <scope>NUCLEOTIDE SEQUENCE [LARGE SCALE GENOMIC DNA]</scope>
    <source>
        <strain evidence="9">98AG31 / pathotype 3-4-7</strain>
    </source>
</reference>
<evidence type="ECO:0000256" key="4">
    <source>
        <dbReference type="ARBA" id="ARBA00022741"/>
    </source>
</evidence>
<keyword evidence="7" id="KW-0206">Cytoskeleton</keyword>
<protein>
    <recommendedName>
        <fullName evidence="10">Actin-related protein 2</fullName>
    </recommendedName>
</protein>
<evidence type="ECO:0000256" key="1">
    <source>
        <dbReference type="ARBA" id="ARBA00004245"/>
    </source>
</evidence>
<comment type="similarity">
    <text evidence="2">Belongs to the actin family. ARP2 subfamily.</text>
</comment>
<dbReference type="EMBL" id="GL883106">
    <property type="protein sequence ID" value="EGG06970.1"/>
    <property type="molecule type" value="Genomic_DNA"/>
</dbReference>
<evidence type="ECO:0000256" key="7">
    <source>
        <dbReference type="ARBA" id="ARBA00023212"/>
    </source>
</evidence>
<dbReference type="OrthoDB" id="5132116at2759"/>
<dbReference type="PRINTS" id="PR00190">
    <property type="entry name" value="ACTIN"/>
</dbReference>
<dbReference type="GO" id="GO:0034314">
    <property type="term" value="P:Arp2/3 complex-mediated actin nucleation"/>
    <property type="evidence" value="ECO:0007669"/>
    <property type="project" value="UniProtKB-ARBA"/>
</dbReference>
<dbReference type="SMART" id="SM00268">
    <property type="entry name" value="ACTIN"/>
    <property type="match status" value="1"/>
</dbReference>
<dbReference type="HOGENOM" id="CLU_027965_0_0_1"/>
<sequence length="398" mass="45055">MANFETPLVVDNGTGFVKCGFAGSNFPAHSFPSLVGRPILRTEERSSTLGGSQPVTLNEVMIGDQASEHRNYLQITQPMEHGIVKNWDDMMLLWDYTFQEKLKVNTQDRKVLLTEPPMNPTKNRERMCEVMFENYQFGGVYVAIQAVLTLYAQGLQTGVVVDSGDGVTHIVPVYDGFSLPHLTRRLDVAGRDVTRYLIKLLLMRGYAFNRTADFETVRQIKEKLCYVSYDLDLDNKLSEETTVLVENYTLPDGRVIKVGQERFGAPECMFQPHLVDVESAGVAELLFNTIQTAALDIRPELYKHIVLSGGSSMYPGLPSRLEKEMKQLYLTRVLGGDTDRLSKFKIRIEDPPRRKHMVFLGGAVLADIMKDRESFWVTRQEWEEQGTRALDKLGRSSG</sequence>
<keyword evidence="5" id="KW-0067">ATP-binding</keyword>
<dbReference type="PROSITE" id="PS01132">
    <property type="entry name" value="ACTINS_ACT_LIKE"/>
    <property type="match status" value="1"/>
</dbReference>
<evidence type="ECO:0000256" key="3">
    <source>
        <dbReference type="ARBA" id="ARBA00022490"/>
    </source>
</evidence>
<dbReference type="InterPro" id="IPR020902">
    <property type="entry name" value="Actin/actin-like_CS"/>
</dbReference>
<dbReference type="eggNOG" id="KOG0677">
    <property type="taxonomic scope" value="Eukaryota"/>
</dbReference>
<evidence type="ECO:0000313" key="9">
    <source>
        <dbReference type="Proteomes" id="UP000001072"/>
    </source>
</evidence>
<dbReference type="FunFam" id="3.30.420.40:FF:000150">
    <property type="entry name" value="Actin-related protein 7"/>
    <property type="match status" value="1"/>
</dbReference>
<gene>
    <name evidence="8" type="ORF">MELLADRAFT_116410</name>
</gene>
<dbReference type="FunFam" id="3.90.640.10:FF:000005">
    <property type="entry name" value="Actin-related protein 2"/>
    <property type="match status" value="1"/>
</dbReference>
<keyword evidence="4" id="KW-0547">Nucleotide-binding</keyword>
<dbReference type="Pfam" id="PF00022">
    <property type="entry name" value="Actin"/>
    <property type="match status" value="1"/>
</dbReference>
<name>F4RKV7_MELLP</name>
<dbReference type="InterPro" id="IPR043129">
    <property type="entry name" value="ATPase_NBD"/>
</dbReference>
<evidence type="ECO:0000256" key="2">
    <source>
        <dbReference type="ARBA" id="ARBA00010121"/>
    </source>
</evidence>
<dbReference type="AlphaFoldDB" id="F4RKV7"/>
<evidence type="ECO:0000313" key="8">
    <source>
        <dbReference type="EMBL" id="EGG06970.1"/>
    </source>
</evidence>
<accession>F4RKV7</accession>
<dbReference type="InterPro" id="IPR004000">
    <property type="entry name" value="Actin"/>
</dbReference>
<evidence type="ECO:0000256" key="6">
    <source>
        <dbReference type="ARBA" id="ARBA00023203"/>
    </source>
</evidence>
<organism evidence="9">
    <name type="scientific">Melampsora larici-populina (strain 98AG31 / pathotype 3-4-7)</name>
    <name type="common">Poplar leaf rust fungus</name>
    <dbReference type="NCBI Taxonomy" id="747676"/>
    <lineage>
        <taxon>Eukaryota</taxon>
        <taxon>Fungi</taxon>
        <taxon>Dikarya</taxon>
        <taxon>Basidiomycota</taxon>
        <taxon>Pucciniomycotina</taxon>
        <taxon>Pucciniomycetes</taxon>
        <taxon>Pucciniales</taxon>
        <taxon>Melampsoraceae</taxon>
        <taxon>Melampsora</taxon>
    </lineage>
</organism>
<dbReference type="STRING" id="747676.F4RKV7"/>
<keyword evidence="6" id="KW-0009">Actin-binding</keyword>
<dbReference type="RefSeq" id="XP_007409930.1">
    <property type="nucleotide sequence ID" value="XM_007409868.1"/>
</dbReference>
<evidence type="ECO:0008006" key="10">
    <source>
        <dbReference type="Google" id="ProtNLM"/>
    </source>
</evidence>
<dbReference type="GO" id="GO:0003779">
    <property type="term" value="F:actin binding"/>
    <property type="evidence" value="ECO:0007669"/>
    <property type="project" value="UniProtKB-KW"/>
</dbReference>
<dbReference type="FunCoup" id="F4RKV7">
    <property type="interactions" value="329"/>
</dbReference>
<dbReference type="Proteomes" id="UP000001072">
    <property type="component" value="Unassembled WGS sequence"/>
</dbReference>
<dbReference type="GO" id="GO:0005524">
    <property type="term" value="F:ATP binding"/>
    <property type="evidence" value="ECO:0007669"/>
    <property type="project" value="UniProtKB-KW"/>
</dbReference>
<keyword evidence="3" id="KW-0963">Cytoplasm</keyword>
<evidence type="ECO:0000256" key="5">
    <source>
        <dbReference type="ARBA" id="ARBA00022840"/>
    </source>
</evidence>
<dbReference type="GO" id="GO:0005856">
    <property type="term" value="C:cytoskeleton"/>
    <property type="evidence" value="ECO:0007669"/>
    <property type="project" value="UniProtKB-SubCell"/>
</dbReference>
<proteinExistence type="inferred from homology"/>
<dbReference type="VEuPathDB" id="FungiDB:MELLADRAFT_116410"/>
<comment type="subcellular location">
    <subcellularLocation>
        <location evidence="1">Cytoplasm</location>
        <location evidence="1">Cytoskeleton</location>
    </subcellularLocation>
</comment>
<dbReference type="InParanoid" id="F4RKV7"/>
<dbReference type="Gene3D" id="3.30.420.40">
    <property type="match status" value="2"/>
</dbReference>